<evidence type="ECO:0000313" key="3">
    <source>
        <dbReference type="Proteomes" id="UP000545588"/>
    </source>
</evidence>
<keyword evidence="1" id="KW-1133">Transmembrane helix</keyword>
<name>A0ABR6QKP9_9STAP</name>
<dbReference type="RefSeq" id="WP_156897181.1">
    <property type="nucleotide sequence ID" value="NZ_BMCO01000001.1"/>
</dbReference>
<dbReference type="Proteomes" id="UP000545588">
    <property type="component" value="Unassembled WGS sequence"/>
</dbReference>
<sequence length="31" mass="3692">MWLTLFDLIIAPIIVGVIIALFNYWLDRDKK</sequence>
<comment type="caution">
    <text evidence="2">The sequence shown here is derived from an EMBL/GenBank/DDBJ whole genome shotgun (WGS) entry which is preliminary data.</text>
</comment>
<gene>
    <name evidence="2" type="ORF">HNR41_000106</name>
</gene>
<dbReference type="InterPro" id="IPR025882">
    <property type="entry name" value="Toxin_Fst"/>
</dbReference>
<reference evidence="2 3" key="1">
    <citation type="submission" date="2020-08" db="EMBL/GenBank/DDBJ databases">
        <title>Genomic Encyclopedia of Type Strains, Phase IV (KMG-IV): sequencing the most valuable type-strain genomes for metagenomic binning, comparative biology and taxonomic classification.</title>
        <authorList>
            <person name="Goeker M."/>
        </authorList>
    </citation>
    <scope>NUCLEOTIDE SEQUENCE [LARGE SCALE GENOMIC DNA]</scope>
    <source>
        <strain evidence="2 3">DSM 22419</strain>
    </source>
</reference>
<evidence type="ECO:0000256" key="1">
    <source>
        <dbReference type="SAM" id="Phobius"/>
    </source>
</evidence>
<evidence type="ECO:0008006" key="4">
    <source>
        <dbReference type="Google" id="ProtNLM"/>
    </source>
</evidence>
<keyword evidence="3" id="KW-1185">Reference proteome</keyword>
<dbReference type="Pfam" id="PF13955">
    <property type="entry name" value="Fst_toxin"/>
    <property type="match status" value="1"/>
</dbReference>
<feature type="transmembrane region" description="Helical" evidence="1">
    <location>
        <begin position="6"/>
        <end position="26"/>
    </location>
</feature>
<dbReference type="EMBL" id="JACHFF010000001">
    <property type="protein sequence ID" value="MBB6422180.1"/>
    <property type="molecule type" value="Genomic_DNA"/>
</dbReference>
<keyword evidence="1" id="KW-0812">Transmembrane</keyword>
<evidence type="ECO:0000313" key="2">
    <source>
        <dbReference type="EMBL" id="MBB6422180.1"/>
    </source>
</evidence>
<proteinExistence type="predicted"/>
<accession>A0ABR6QKP9</accession>
<organism evidence="2 3">
    <name type="scientific">Jeotgalicoccus coquinae</name>
    <dbReference type="NCBI Taxonomy" id="709509"/>
    <lineage>
        <taxon>Bacteria</taxon>
        <taxon>Bacillati</taxon>
        <taxon>Bacillota</taxon>
        <taxon>Bacilli</taxon>
        <taxon>Bacillales</taxon>
        <taxon>Staphylococcaceae</taxon>
        <taxon>Jeotgalicoccus</taxon>
    </lineage>
</organism>
<protein>
    <recommendedName>
        <fullName evidence="4">Type I toxin-antitoxin system Fst family toxin</fullName>
    </recommendedName>
</protein>
<keyword evidence="1" id="KW-0472">Membrane</keyword>
<dbReference type="NCBIfam" id="NF033608">
    <property type="entry name" value="type_I_tox_Fst"/>
    <property type="match status" value="1"/>
</dbReference>